<organism evidence="2 3">
    <name type="scientific">Forsythia ovata</name>
    <dbReference type="NCBI Taxonomy" id="205694"/>
    <lineage>
        <taxon>Eukaryota</taxon>
        <taxon>Viridiplantae</taxon>
        <taxon>Streptophyta</taxon>
        <taxon>Embryophyta</taxon>
        <taxon>Tracheophyta</taxon>
        <taxon>Spermatophyta</taxon>
        <taxon>Magnoliopsida</taxon>
        <taxon>eudicotyledons</taxon>
        <taxon>Gunneridae</taxon>
        <taxon>Pentapetalae</taxon>
        <taxon>asterids</taxon>
        <taxon>lamiids</taxon>
        <taxon>Lamiales</taxon>
        <taxon>Oleaceae</taxon>
        <taxon>Forsythieae</taxon>
        <taxon>Forsythia</taxon>
    </lineage>
</organism>
<evidence type="ECO:0000256" key="1">
    <source>
        <dbReference type="SAM" id="MobiDB-lite"/>
    </source>
</evidence>
<accession>A0ABD1TAT5</accession>
<name>A0ABD1TAT5_9LAMI</name>
<gene>
    <name evidence="2" type="ORF">Fot_33495</name>
</gene>
<dbReference type="AlphaFoldDB" id="A0ABD1TAT5"/>
<keyword evidence="3" id="KW-1185">Reference proteome</keyword>
<feature type="region of interest" description="Disordered" evidence="1">
    <location>
        <begin position="1"/>
        <end position="44"/>
    </location>
</feature>
<comment type="caution">
    <text evidence="2">The sequence shown here is derived from an EMBL/GenBank/DDBJ whole genome shotgun (WGS) entry which is preliminary data.</text>
</comment>
<evidence type="ECO:0000313" key="2">
    <source>
        <dbReference type="EMBL" id="KAL2509848.1"/>
    </source>
</evidence>
<feature type="compositionally biased region" description="Basic and acidic residues" evidence="1">
    <location>
        <begin position="1"/>
        <end position="25"/>
    </location>
</feature>
<evidence type="ECO:0000313" key="3">
    <source>
        <dbReference type="Proteomes" id="UP001604277"/>
    </source>
</evidence>
<reference evidence="3" key="1">
    <citation type="submission" date="2024-07" db="EMBL/GenBank/DDBJ databases">
        <title>Two chromosome-level genome assemblies of Korean endemic species Abeliophyllum distichum and Forsythia ovata (Oleaceae).</title>
        <authorList>
            <person name="Jang H."/>
        </authorList>
    </citation>
    <scope>NUCLEOTIDE SEQUENCE [LARGE SCALE GENOMIC DNA]</scope>
</reference>
<protein>
    <submittedName>
        <fullName evidence="2">Histone H2B</fullName>
    </submittedName>
</protein>
<proteinExistence type="predicted"/>
<dbReference type="Proteomes" id="UP001604277">
    <property type="component" value="Unassembled WGS sequence"/>
</dbReference>
<sequence>MAPKADKKPTEKKPAAEKALAEKKPKAGKKLPKEAGAAAGNKKKKCVKKNIETNKIYIFKVMKLRRSPDLPGTTKNLQLLLVKFRLLFGWFYLENWPNTLFLRVPRPLQISLAPEEFLRVPLFLMVFAVSI</sequence>
<dbReference type="EMBL" id="JBFOLJ010000009">
    <property type="protein sequence ID" value="KAL2509848.1"/>
    <property type="molecule type" value="Genomic_DNA"/>
</dbReference>